<dbReference type="GeneID" id="34686359"/>
<dbReference type="InterPro" id="IPR058563">
    <property type="entry name" value="Trs120_TRAPPC9_N"/>
</dbReference>
<evidence type="ECO:0000313" key="7">
    <source>
        <dbReference type="EMBL" id="CEP62876.1"/>
    </source>
</evidence>
<feature type="domain" description="Trs120/TRAPPC9 third Ig-like" evidence="5">
    <location>
        <begin position="942"/>
        <end position="1105"/>
    </location>
</feature>
<comment type="subcellular location">
    <subcellularLocation>
        <location evidence="1">Golgi apparatus</location>
    </subcellularLocation>
</comment>
<dbReference type="PANTHER" id="PTHR21512:SF5">
    <property type="entry name" value="TRAFFICKING PROTEIN PARTICLE COMPLEX SUBUNIT 9"/>
    <property type="match status" value="1"/>
</dbReference>
<dbReference type="GO" id="GO:0006891">
    <property type="term" value="P:intra-Golgi vesicle-mediated transport"/>
    <property type="evidence" value="ECO:0007669"/>
    <property type="project" value="EnsemblFungi"/>
</dbReference>
<dbReference type="RefSeq" id="XP_022629098.1">
    <property type="nucleotide sequence ID" value="XM_022771946.1"/>
</dbReference>
<dbReference type="Pfam" id="PF26282">
    <property type="entry name" value="Ig_TRAPPC9-Trs120_3rd"/>
    <property type="match status" value="1"/>
</dbReference>
<protein>
    <submittedName>
        <fullName evidence="7">LALA0S06e05886g1_1</fullName>
    </submittedName>
</protein>
<evidence type="ECO:0000259" key="5">
    <source>
        <dbReference type="Pfam" id="PF26282"/>
    </source>
</evidence>
<evidence type="ECO:0000259" key="4">
    <source>
        <dbReference type="Pfam" id="PF26251"/>
    </source>
</evidence>
<reference evidence="7 8" key="1">
    <citation type="submission" date="2014-12" db="EMBL/GenBank/DDBJ databases">
        <authorList>
            <person name="Neuveglise Cecile"/>
        </authorList>
    </citation>
    <scope>NUCLEOTIDE SEQUENCE [LARGE SCALE GENOMIC DNA]</scope>
    <source>
        <strain evidence="7 8">CBS 12615</strain>
    </source>
</reference>
<dbReference type="Proteomes" id="UP000054304">
    <property type="component" value="Unassembled WGS sequence"/>
</dbReference>
<dbReference type="AlphaFoldDB" id="A0A0C7MYM6"/>
<gene>
    <name evidence="7" type="ORF">LALA0_S06e05886g</name>
</gene>
<dbReference type="HOGENOM" id="CLU_002231_1_0_1"/>
<organism evidence="7 8">
    <name type="scientific">Lachancea lanzarotensis</name>
    <dbReference type="NCBI Taxonomy" id="1245769"/>
    <lineage>
        <taxon>Eukaryota</taxon>
        <taxon>Fungi</taxon>
        <taxon>Dikarya</taxon>
        <taxon>Ascomycota</taxon>
        <taxon>Saccharomycotina</taxon>
        <taxon>Saccharomycetes</taxon>
        <taxon>Saccharomycetales</taxon>
        <taxon>Saccharomycetaceae</taxon>
        <taxon>Lachancea</taxon>
    </lineage>
</organism>
<evidence type="ECO:0000259" key="3">
    <source>
        <dbReference type="Pfam" id="PF08626"/>
    </source>
</evidence>
<keyword evidence="2" id="KW-0333">Golgi apparatus</keyword>
<evidence type="ECO:0000256" key="2">
    <source>
        <dbReference type="ARBA" id="ARBA00023034"/>
    </source>
</evidence>
<dbReference type="GO" id="GO:1990071">
    <property type="term" value="C:TRAPPII protein complex"/>
    <property type="evidence" value="ECO:0007669"/>
    <property type="project" value="EnsemblFungi"/>
</dbReference>
<accession>A0A0C7MYM6</accession>
<name>A0A0C7MYM6_9SACH</name>
<evidence type="ECO:0000259" key="6">
    <source>
        <dbReference type="Pfam" id="PF26283"/>
    </source>
</evidence>
<dbReference type="EMBL" id="LN736365">
    <property type="protein sequence ID" value="CEP62876.1"/>
    <property type="molecule type" value="Genomic_DNA"/>
</dbReference>
<dbReference type="InterPro" id="IPR013935">
    <property type="entry name" value="Trs120_TRAPPC9"/>
</dbReference>
<dbReference type="Pfam" id="PF26280">
    <property type="entry name" value="Ig_TRAPPC9-Trs120_2nd"/>
    <property type="match status" value="1"/>
</dbReference>
<dbReference type="STRING" id="1245769.A0A0C7MYM6"/>
<dbReference type="Pfam" id="PF26251">
    <property type="entry name" value="TPR_TRAPPC9-Trs120"/>
    <property type="match status" value="1"/>
</dbReference>
<dbReference type="OrthoDB" id="27962at2759"/>
<keyword evidence="8" id="KW-1185">Reference proteome</keyword>
<sequence length="1226" mass="138961">MTQDISLVEPAKVRTLLVPIGQWTRSSFMTKVGALQERFEARLVDITPIEDPNFNPQGFPQGRLLFDFHTSLVEEEQSLFLHDFEVYRKTFVVVGLVNAEEQNPQELLDTLQKRYPDPISHNLLYFDGKHQPPTPNVYWSSTTNLETIVCDIGKNFLEALGHYYASYKHVTLRSPGAIGGSSVTKTILMRQPSAALSSPPSMRVTSSPIDTSVPNTIKRSASLKSLSLSSTASSDQHRAKARQCKVLGNFKLLAGQYLDSMNSFAEAASTLHKYHDNIWLGSALEGLALSMVLLTYLQVPFQVPSIISSICSPKDFEIQPTGTGSQRNSMSSVTVQSPRNSLSAKSSKINTIDSQNVAIPLLFKSISDKVLHYYEMSISHNTEYVPQIVYCEHVMRTARFMAYCHSHNEFEKDLLQSATSSEPSKSANTDLDTSSSLSEYFTRLDICFTANKLFDLQLKEMDIFCQVKVFASLAVLYNKMGFTRKNAFMLRILLVSLLPRGVSDSVFGVLNSTHNDSLLTLMQTYGINKQPETLIEDAANCSWVTIQKNILMLAINLSAKTQLPEKVCEFSLTLLQKYSHALTRSEQTNLLRENILAYTHVNQNVTYWDPFLLRKLDIIQLENHKEIPREKCIVVNKFEGQSKRHSQVFNPYKDRGIRDLTEKSKAEETFTRFLLGETAELVVVFQNPFKFDLEITHLAFCKKDESIVDFLSGSVRRELPFTIKPNSMASLHLPVTFLKETEAVHELASLEVGVFGLHPTSFDIVDAERRQEEYGSKGTRASLDHYKFFVINEQPQIEFVSSTLNENSIMMLDGTTQSFEVVLRNQSLSKAANYLEFTHVTNVEAELGSDYWKKLAPDDLYDVEKKLEWLQKKCITLRNAPAEIPANSNVTLIIDIDVSQASFQLKSFEIMLVYGCKDNANIDSVYTKTLKVPFEISLRRSIEVPSLEVVPASKELLQAESSFLRTERHPAHISDSGNLVLLLLDVRNSWDENATVSISFGEFQCKPETLCSHSMKRFIVPIQSFHPSVYWSTGEIPNLVRGRQFVNSGLTRDQTVAMRRSFWCRELLMESLRCEWKLHDSTETCGTVYFRQFLDKISPRSVDILCQQRDVPYRVKLFSSTTKALVGENIRLEAHVTITDYHHSSDLKKQVQVEFLIYNRRTGLALPSSNTRLLYNGQLSCLTSPSSDYPVILDITPVDPGEYEVGCCVNSLYFNDQPVYFRVERP</sequence>
<dbReference type="Pfam" id="PF26283">
    <property type="entry name" value="Ig_TRAPPC9-Trs120_4th"/>
    <property type="match status" value="1"/>
</dbReference>
<dbReference type="GO" id="GO:0005085">
    <property type="term" value="F:guanyl-nucleotide exchange factor activity"/>
    <property type="evidence" value="ECO:0007669"/>
    <property type="project" value="EnsemblFungi"/>
</dbReference>
<feature type="domain" description="Trs120/TRAPPC9 fourth Ig-like" evidence="6">
    <location>
        <begin position="1120"/>
        <end position="1223"/>
    </location>
</feature>
<dbReference type="InterPro" id="IPR058564">
    <property type="entry name" value="TPR_TRAPPC9_Trs120"/>
</dbReference>
<proteinExistence type="predicted"/>
<dbReference type="Pfam" id="PF08626">
    <property type="entry name" value="TRAPPC9-Trs120"/>
    <property type="match status" value="1"/>
</dbReference>
<dbReference type="InterPro" id="IPR058567">
    <property type="entry name" value="Ig_TRAPPC9_Trs120_3rd"/>
</dbReference>
<feature type="domain" description="Trs120/TRAPPC9 TPR region" evidence="4">
    <location>
        <begin position="360"/>
        <end position="600"/>
    </location>
</feature>
<dbReference type="PANTHER" id="PTHR21512">
    <property type="entry name" value="TRAFFICKING PROTEIN PARTICLE COMPLEX SUBUNIT 9"/>
    <property type="match status" value="1"/>
</dbReference>
<dbReference type="GO" id="GO:0005802">
    <property type="term" value="C:trans-Golgi network"/>
    <property type="evidence" value="ECO:0007669"/>
    <property type="project" value="EnsemblFungi"/>
</dbReference>
<dbReference type="GO" id="GO:0005769">
    <property type="term" value="C:early endosome"/>
    <property type="evidence" value="ECO:0007669"/>
    <property type="project" value="EnsemblFungi"/>
</dbReference>
<evidence type="ECO:0000313" key="8">
    <source>
        <dbReference type="Proteomes" id="UP000054304"/>
    </source>
</evidence>
<dbReference type="GO" id="GO:0005829">
    <property type="term" value="C:cytosol"/>
    <property type="evidence" value="ECO:0007669"/>
    <property type="project" value="GOC"/>
</dbReference>
<dbReference type="GO" id="GO:0034498">
    <property type="term" value="P:early endosome to Golgi transport"/>
    <property type="evidence" value="ECO:0007669"/>
    <property type="project" value="EnsemblFungi"/>
</dbReference>
<dbReference type="InterPro" id="IPR058568">
    <property type="entry name" value="Ig_TRAPPC9_Trs120_4th"/>
</dbReference>
<feature type="domain" description="Trs120/TRAPPC9 N-terminal" evidence="3">
    <location>
        <begin position="5"/>
        <end position="308"/>
    </location>
</feature>
<evidence type="ECO:0000256" key="1">
    <source>
        <dbReference type="ARBA" id="ARBA00004555"/>
    </source>
</evidence>